<dbReference type="Gene3D" id="3.40.630.30">
    <property type="match status" value="1"/>
</dbReference>
<feature type="domain" description="N-acetyltransferase" evidence="3">
    <location>
        <begin position="5"/>
        <end position="166"/>
    </location>
</feature>
<proteinExistence type="predicted"/>
<reference evidence="4 5" key="1">
    <citation type="journal article" date="2019" name="Int. J. Syst. Evol. Microbiol.">
        <title>The Global Catalogue of Microorganisms (GCM) 10K type strain sequencing project: providing services to taxonomists for standard genome sequencing and annotation.</title>
        <authorList>
            <consortium name="The Broad Institute Genomics Platform"/>
            <consortium name="The Broad Institute Genome Sequencing Center for Infectious Disease"/>
            <person name="Wu L."/>
            <person name="Ma J."/>
        </authorList>
    </citation>
    <scope>NUCLEOTIDE SEQUENCE [LARGE SCALE GENOMIC DNA]</scope>
    <source>
        <strain evidence="4 5">JCM 16211</strain>
    </source>
</reference>
<evidence type="ECO:0000256" key="1">
    <source>
        <dbReference type="ARBA" id="ARBA00022679"/>
    </source>
</evidence>
<dbReference type="Proteomes" id="UP001501221">
    <property type="component" value="Unassembled WGS sequence"/>
</dbReference>
<dbReference type="InterPro" id="IPR051556">
    <property type="entry name" value="N-term/lysine_N-AcTrnsfr"/>
</dbReference>
<dbReference type="PANTHER" id="PTHR42919">
    <property type="entry name" value="N-ALPHA-ACETYLTRANSFERASE"/>
    <property type="match status" value="1"/>
</dbReference>
<keyword evidence="2" id="KW-0012">Acyltransferase</keyword>
<keyword evidence="5" id="KW-1185">Reference proteome</keyword>
<name>A0ABN0T6W4_9GAMM</name>
<dbReference type="PANTHER" id="PTHR42919:SF8">
    <property type="entry name" value="N-ALPHA-ACETYLTRANSFERASE 50"/>
    <property type="match status" value="1"/>
</dbReference>
<keyword evidence="1" id="KW-0808">Transferase</keyword>
<evidence type="ECO:0000256" key="2">
    <source>
        <dbReference type="ARBA" id="ARBA00023315"/>
    </source>
</evidence>
<sequence>MEDTIINRVASASDITLVEMLATKIWQEHYPDIIGKEQVDYMLAKYQSCPAIKRQLNDGASYYLLFEKNHPVGYFSYHFESDALFLNKIYVIKEVRGNGVGTKAIKYIASKALEQSAKKVRLAVNKFNSKTIEVYKNIGFKTVDSVEKDIGAGFIMDDYIMELSLSESIKQRGESDLTQSHARQGQVA</sequence>
<comment type="caution">
    <text evidence="4">The sequence shown here is derived from an EMBL/GenBank/DDBJ whole genome shotgun (WGS) entry which is preliminary data.</text>
</comment>
<dbReference type="RefSeq" id="WP_343990245.1">
    <property type="nucleotide sequence ID" value="NZ_BAAAFM010000008.1"/>
</dbReference>
<accession>A0ABN0T6W4</accession>
<gene>
    <name evidence="4" type="ORF">GCM10009123_21590</name>
</gene>
<dbReference type="Pfam" id="PF00583">
    <property type="entry name" value="Acetyltransf_1"/>
    <property type="match status" value="1"/>
</dbReference>
<dbReference type="EMBL" id="BAAAFM010000008">
    <property type="protein sequence ID" value="GAA0214063.1"/>
    <property type="molecule type" value="Genomic_DNA"/>
</dbReference>
<dbReference type="InterPro" id="IPR016181">
    <property type="entry name" value="Acyl_CoA_acyltransferase"/>
</dbReference>
<evidence type="ECO:0000313" key="5">
    <source>
        <dbReference type="Proteomes" id="UP001501221"/>
    </source>
</evidence>
<evidence type="ECO:0000313" key="4">
    <source>
        <dbReference type="EMBL" id="GAA0214063.1"/>
    </source>
</evidence>
<dbReference type="CDD" id="cd04301">
    <property type="entry name" value="NAT_SF"/>
    <property type="match status" value="1"/>
</dbReference>
<organism evidence="4 5">
    <name type="scientific">Kangiella japonica</name>
    <dbReference type="NCBI Taxonomy" id="647384"/>
    <lineage>
        <taxon>Bacteria</taxon>
        <taxon>Pseudomonadati</taxon>
        <taxon>Pseudomonadota</taxon>
        <taxon>Gammaproteobacteria</taxon>
        <taxon>Kangiellales</taxon>
        <taxon>Kangiellaceae</taxon>
        <taxon>Kangiella</taxon>
    </lineage>
</organism>
<dbReference type="InterPro" id="IPR000182">
    <property type="entry name" value="GNAT_dom"/>
</dbReference>
<dbReference type="SUPFAM" id="SSF55729">
    <property type="entry name" value="Acyl-CoA N-acyltransferases (Nat)"/>
    <property type="match status" value="1"/>
</dbReference>
<protein>
    <submittedName>
        <fullName evidence="4">GNAT family N-acetyltransferase</fullName>
    </submittedName>
</protein>
<evidence type="ECO:0000259" key="3">
    <source>
        <dbReference type="PROSITE" id="PS51186"/>
    </source>
</evidence>
<dbReference type="PROSITE" id="PS51186">
    <property type="entry name" value="GNAT"/>
    <property type="match status" value="1"/>
</dbReference>